<proteinExistence type="predicted"/>
<dbReference type="KEGG" id="pxu:106118310"/>
<dbReference type="Proteomes" id="UP000694872">
    <property type="component" value="Unplaced"/>
</dbReference>
<protein>
    <submittedName>
        <fullName evidence="2">Uncharacterized protein LOC106118310</fullName>
    </submittedName>
</protein>
<dbReference type="RefSeq" id="XP_013168403.1">
    <property type="nucleotide sequence ID" value="XM_013312949.1"/>
</dbReference>
<accession>A0AAJ6ZAE6</accession>
<dbReference type="AlphaFoldDB" id="A0AAJ6ZAE6"/>
<organism evidence="2">
    <name type="scientific">Papilio xuthus</name>
    <name type="common">Asian swallowtail butterfly</name>
    <dbReference type="NCBI Taxonomy" id="66420"/>
    <lineage>
        <taxon>Eukaryota</taxon>
        <taxon>Metazoa</taxon>
        <taxon>Ecdysozoa</taxon>
        <taxon>Arthropoda</taxon>
        <taxon>Hexapoda</taxon>
        <taxon>Insecta</taxon>
        <taxon>Pterygota</taxon>
        <taxon>Neoptera</taxon>
        <taxon>Endopterygota</taxon>
        <taxon>Lepidoptera</taxon>
        <taxon>Glossata</taxon>
        <taxon>Ditrysia</taxon>
        <taxon>Papilionoidea</taxon>
        <taxon>Papilionidae</taxon>
        <taxon>Papilioninae</taxon>
        <taxon>Papilio</taxon>
    </lineage>
</organism>
<evidence type="ECO:0000313" key="2">
    <source>
        <dbReference type="RefSeq" id="XP_013168403.1"/>
    </source>
</evidence>
<gene>
    <name evidence="2" type="primary">LOC106118310</name>
</gene>
<dbReference type="InterPro" id="IPR036915">
    <property type="entry name" value="Cyclin-like_sf"/>
</dbReference>
<name>A0AAJ6ZAE6_PAPXU</name>
<feature type="region of interest" description="Disordered" evidence="1">
    <location>
        <begin position="1"/>
        <end position="25"/>
    </location>
</feature>
<reference evidence="2" key="1">
    <citation type="submission" date="2025-08" db="UniProtKB">
        <authorList>
            <consortium name="RefSeq"/>
        </authorList>
    </citation>
    <scope>IDENTIFICATION</scope>
</reference>
<sequence length="120" mass="12972">MSRAGARHPGAEDSVPSSSTDTMDRPEQLYATLNEYLQLEHKFQPRLCLPDESESGEVTIGARDGAAHVLRCLKVWFDLPADVLVSAINLFDRYAYPALAQGLAALGEIFGVGGNLPKKG</sequence>
<dbReference type="SUPFAM" id="SSF47954">
    <property type="entry name" value="Cyclin-like"/>
    <property type="match status" value="1"/>
</dbReference>
<dbReference type="GeneID" id="106118310"/>
<evidence type="ECO:0000256" key="1">
    <source>
        <dbReference type="SAM" id="MobiDB-lite"/>
    </source>
</evidence>